<evidence type="ECO:0000256" key="1">
    <source>
        <dbReference type="ARBA" id="ARBA00022723"/>
    </source>
</evidence>
<feature type="compositionally biased region" description="Polar residues" evidence="3">
    <location>
        <begin position="213"/>
        <end position="228"/>
    </location>
</feature>
<dbReference type="InterPro" id="IPR050248">
    <property type="entry name" value="Polysacc_deacetylase_ArnD"/>
</dbReference>
<gene>
    <name evidence="6" type="ORF">SAMN05877753_101114</name>
</gene>
<accession>A0A285CIJ1</accession>
<keyword evidence="4" id="KW-0472">Membrane</keyword>
<evidence type="ECO:0000313" key="6">
    <source>
        <dbReference type="EMBL" id="SNX66803.1"/>
    </source>
</evidence>
<dbReference type="Pfam" id="PF01522">
    <property type="entry name" value="Polysacc_deac_1"/>
    <property type="match status" value="1"/>
</dbReference>
<dbReference type="RefSeq" id="WP_097156654.1">
    <property type="nucleotide sequence ID" value="NZ_JBEPMQ010000016.1"/>
</dbReference>
<keyword evidence="2" id="KW-0378">Hydrolase</keyword>
<dbReference type="InterPro" id="IPR002509">
    <property type="entry name" value="NODB_dom"/>
</dbReference>
<feature type="domain" description="NodB homology" evidence="5">
    <location>
        <begin position="251"/>
        <end position="426"/>
    </location>
</feature>
<dbReference type="Gene3D" id="3.20.20.370">
    <property type="entry name" value="Glycoside hydrolase/deacetylase"/>
    <property type="match status" value="1"/>
</dbReference>
<dbReference type="GO" id="GO:0016810">
    <property type="term" value="F:hydrolase activity, acting on carbon-nitrogen (but not peptide) bonds"/>
    <property type="evidence" value="ECO:0007669"/>
    <property type="project" value="InterPro"/>
</dbReference>
<dbReference type="SUPFAM" id="SSF88713">
    <property type="entry name" value="Glycoside hydrolase/deacetylase"/>
    <property type="match status" value="1"/>
</dbReference>
<evidence type="ECO:0000256" key="3">
    <source>
        <dbReference type="SAM" id="MobiDB-lite"/>
    </source>
</evidence>
<keyword evidence="7" id="KW-1185">Reference proteome</keyword>
<feature type="transmembrane region" description="Helical" evidence="4">
    <location>
        <begin position="145"/>
        <end position="166"/>
    </location>
</feature>
<dbReference type="PROSITE" id="PS51677">
    <property type="entry name" value="NODB"/>
    <property type="match status" value="1"/>
</dbReference>
<proteinExistence type="predicted"/>
<dbReference type="PANTHER" id="PTHR10587">
    <property type="entry name" value="GLYCOSYL TRANSFERASE-RELATED"/>
    <property type="match status" value="1"/>
</dbReference>
<organism evidence="6 7">
    <name type="scientific">Bacillus oleivorans</name>
    <dbReference type="NCBI Taxonomy" id="1448271"/>
    <lineage>
        <taxon>Bacteria</taxon>
        <taxon>Bacillati</taxon>
        <taxon>Bacillota</taxon>
        <taxon>Bacilli</taxon>
        <taxon>Bacillales</taxon>
        <taxon>Bacillaceae</taxon>
        <taxon>Bacillus</taxon>
    </lineage>
</organism>
<keyword evidence="4" id="KW-0812">Transmembrane</keyword>
<dbReference type="Proteomes" id="UP000219546">
    <property type="component" value="Unassembled WGS sequence"/>
</dbReference>
<protein>
    <submittedName>
        <fullName evidence="6">Peptidoglycan/xylan/chitin deacetylase (PgdA/CDA1 family)</fullName>
    </submittedName>
</protein>
<evidence type="ECO:0000256" key="2">
    <source>
        <dbReference type="ARBA" id="ARBA00022801"/>
    </source>
</evidence>
<evidence type="ECO:0000313" key="7">
    <source>
        <dbReference type="Proteomes" id="UP000219546"/>
    </source>
</evidence>
<keyword evidence="4" id="KW-1133">Transmembrane helix</keyword>
<dbReference type="EMBL" id="OAOP01000001">
    <property type="protein sequence ID" value="SNX66803.1"/>
    <property type="molecule type" value="Genomic_DNA"/>
</dbReference>
<name>A0A285CIJ1_9BACI</name>
<dbReference type="AlphaFoldDB" id="A0A285CIJ1"/>
<evidence type="ECO:0000256" key="4">
    <source>
        <dbReference type="SAM" id="Phobius"/>
    </source>
</evidence>
<dbReference type="GO" id="GO:0016020">
    <property type="term" value="C:membrane"/>
    <property type="evidence" value="ECO:0007669"/>
    <property type="project" value="TreeGrafter"/>
</dbReference>
<sequence>MSVYSVKLLELLSVEENGEKSFLQVRLLFQSSNQFLWEIDRDTAANIQKIVDFQGSFKYRMSFQTSWDNHRNQYLSFLTRTFRDQSDRIYFPCSEEFAKGLDTLRKMEQISEIDTFPFLLREQTAHAEEEGVETELFSRPKSHRVSWMAAAMVAFLSISAFLLVYLKDSFRNDTPFSHPAIVEAKTIGEQDYNGSLNEQTDIASLIKPENKPSDTPISDVNESSSESLTAEEPSIPLIEVEERLTYSIPEGSVALTFDDGPSKYSKEIIDILKKYEVGGTFFFIGLHAKKYPEYVQYVHDNGYSIGSHTMNHTNMTNLSYEEQEKEMIQSIHLIEDIIQEEVVLFRPPYGAKNETTLELAERTNHKLVLWNKDTEDWKHHNSEEIFQYVANSDTSGAIILLHESQAVIDALPRIIEYLQQQGLEVVGLR</sequence>
<dbReference type="PANTHER" id="PTHR10587:SF133">
    <property type="entry name" value="CHITIN DEACETYLASE 1-RELATED"/>
    <property type="match status" value="1"/>
</dbReference>
<reference evidence="6 7" key="1">
    <citation type="submission" date="2017-08" db="EMBL/GenBank/DDBJ databases">
        <authorList>
            <person name="de Groot N.N."/>
        </authorList>
    </citation>
    <scope>NUCLEOTIDE SEQUENCE [LARGE SCALE GENOMIC DNA]</scope>
    <source>
        <strain evidence="6 7">JC228</strain>
    </source>
</reference>
<feature type="region of interest" description="Disordered" evidence="3">
    <location>
        <begin position="207"/>
        <end position="232"/>
    </location>
</feature>
<dbReference type="OrthoDB" id="9812065at2"/>
<dbReference type="GO" id="GO:0046872">
    <property type="term" value="F:metal ion binding"/>
    <property type="evidence" value="ECO:0007669"/>
    <property type="project" value="UniProtKB-KW"/>
</dbReference>
<dbReference type="CDD" id="cd10917">
    <property type="entry name" value="CE4_NodB_like_6s_7s"/>
    <property type="match status" value="1"/>
</dbReference>
<evidence type="ECO:0000259" key="5">
    <source>
        <dbReference type="PROSITE" id="PS51677"/>
    </source>
</evidence>
<dbReference type="GO" id="GO:0005975">
    <property type="term" value="P:carbohydrate metabolic process"/>
    <property type="evidence" value="ECO:0007669"/>
    <property type="project" value="InterPro"/>
</dbReference>
<dbReference type="InterPro" id="IPR011330">
    <property type="entry name" value="Glyco_hydro/deAcase_b/a-brl"/>
</dbReference>
<keyword evidence="1" id="KW-0479">Metal-binding</keyword>